<proteinExistence type="predicted"/>
<dbReference type="InterPro" id="IPR012347">
    <property type="entry name" value="Ferritin-like"/>
</dbReference>
<sequence length="668" mass="71683">MRTVESIHIDPVHARDPKNLSIDASALRALAQAAVTVELFTIPLYMVPMYSIQGMHPINASEQTFYKGRRWPGSAPTHAPESANERAFNIIFSVFVQEMLHLQLAANLATSMGVTPTFTSSILQTEDDGWKCFGPDNTVIPHIIDLRDTTTHASAKVVLGPLSAAQIELFLAVEAPENQARQRIDPQKLDKYFPAVPFAGWTPDQTEVDLPMFGTIGYMYECMVHYMTMRYRDGTTLWQHVYTPSSVQRELFNTPTGGHPMPEYPGISAVLPTIGAEEALGAAVDIISAITDQGEGRTITPPLRAVLLGHREALASLANEVATDYRSSEKGLTLDYPSYDDDGKLLPSADAKARFDNDRKDHYARFLEIREELLPHLVTWDAWHASRGATPWTARDLTIGDTDEASDKVPRAADVAAALNRLKARNADGSVRRQLSQVAAGAIAGVTRALDGYWKDPNVGFPYPSMVGSGDRVSICWAVLGEAPDLALGTEQPRQGALYHACQGLDLAHPGSGEMPAITTYHTCKGSNACKAQGGCGFVQSVAGGGSCRGGGGGGATSCGTTIKSQASCGHRGMLYSAPTDNKCGALGGCAVPISASQLYPSSGEMALFDIGPDAEPRSIGTMPFAYGDPVYDVAWRAYCEVLRARGETPPSAPPPADDLRVAFPPST</sequence>
<feature type="domain" description="Iminophenyl-pyruvate dimer synthase" evidence="2">
    <location>
        <begin position="32"/>
        <end position="301"/>
    </location>
</feature>
<feature type="region of interest" description="Disordered" evidence="1">
    <location>
        <begin position="647"/>
        <end position="668"/>
    </location>
</feature>
<reference evidence="3 4" key="1">
    <citation type="submission" date="2014-02" db="EMBL/GenBank/DDBJ databases">
        <title>The small core and large imbalanced accessory genome model reveals a collaborative survival strategy of Sorangium cellulosum strains in nature.</title>
        <authorList>
            <person name="Han K."/>
            <person name="Peng R."/>
            <person name="Blom J."/>
            <person name="Li Y.-Z."/>
        </authorList>
    </citation>
    <scope>NUCLEOTIDE SEQUENCE [LARGE SCALE GENOMIC DNA]</scope>
    <source>
        <strain evidence="3 4">So0011-07</strain>
    </source>
</reference>
<evidence type="ECO:0000313" key="3">
    <source>
        <dbReference type="EMBL" id="KYF71180.1"/>
    </source>
</evidence>
<gene>
    <name evidence="3" type="ORF">BE17_22920</name>
</gene>
<protein>
    <recommendedName>
        <fullName evidence="2">Iminophenyl-pyruvate dimer synthase domain-containing protein</fullName>
    </recommendedName>
</protein>
<dbReference type="EMBL" id="JEMB01003541">
    <property type="protein sequence ID" value="KYF71180.1"/>
    <property type="molecule type" value="Genomic_DNA"/>
</dbReference>
<evidence type="ECO:0000313" key="4">
    <source>
        <dbReference type="Proteomes" id="UP000075635"/>
    </source>
</evidence>
<dbReference type="InterPro" id="IPR026820">
    <property type="entry name" value="VioB/RebD_dom"/>
</dbReference>
<dbReference type="AlphaFoldDB" id="A0A150QTA7"/>
<evidence type="ECO:0000256" key="1">
    <source>
        <dbReference type="SAM" id="MobiDB-lite"/>
    </source>
</evidence>
<accession>A0A150QTA7</accession>
<name>A0A150QTA7_SORCE</name>
<dbReference type="Proteomes" id="UP000075635">
    <property type="component" value="Unassembled WGS sequence"/>
</dbReference>
<dbReference type="Gene3D" id="1.20.1260.10">
    <property type="match status" value="1"/>
</dbReference>
<comment type="caution">
    <text evidence="3">The sequence shown here is derived from an EMBL/GenBank/DDBJ whole genome shotgun (WGS) entry which is preliminary data.</text>
</comment>
<evidence type="ECO:0000259" key="2">
    <source>
        <dbReference type="Pfam" id="PF12902"/>
    </source>
</evidence>
<organism evidence="3 4">
    <name type="scientific">Sorangium cellulosum</name>
    <name type="common">Polyangium cellulosum</name>
    <dbReference type="NCBI Taxonomy" id="56"/>
    <lineage>
        <taxon>Bacteria</taxon>
        <taxon>Pseudomonadati</taxon>
        <taxon>Myxococcota</taxon>
        <taxon>Polyangia</taxon>
        <taxon>Polyangiales</taxon>
        <taxon>Polyangiaceae</taxon>
        <taxon>Sorangium</taxon>
    </lineage>
</organism>
<dbReference type="Pfam" id="PF12902">
    <property type="entry name" value="Ferritin-like"/>
    <property type="match status" value="1"/>
</dbReference>